<reference evidence="2 3" key="1">
    <citation type="submission" date="2019-03" db="EMBL/GenBank/DDBJ databases">
        <title>Nematode-trapping fungi genome.</title>
        <authorList>
            <person name="Vidal-Diez De Ulzurrun G."/>
        </authorList>
    </citation>
    <scope>NUCLEOTIDE SEQUENCE [LARGE SCALE GENOMIC DNA]</scope>
    <source>
        <strain evidence="2 3">TWF154</strain>
    </source>
</reference>
<dbReference type="AlphaFoldDB" id="A0A8H2E0Y3"/>
<evidence type="ECO:0000313" key="3">
    <source>
        <dbReference type="Proteomes" id="UP000297595"/>
    </source>
</evidence>
<dbReference type="Proteomes" id="UP000297595">
    <property type="component" value="Unassembled WGS sequence"/>
</dbReference>
<sequence>MYALQQSLDIEAQSRYYQYVKGFSNTGSNYFNDIGDLAKEPTLLTGDIGEHRIEVDGETYAKWQRVVDNNELVEVFFSFYRGAEEEWESLFYGSPRQEPYDYHIRSTCYTEKVNRVKEAIFDTYKIASKGKDPPIEFQNKVVEWANTLFEIVISTWENPFYNVATLDLGNVPAEYSYTVDMLNRDFPEDYRDSAKFEDEPIVRTTADHLHLLFTPRFKGPRYPNNRYGSHIQSRSEQIEKYLLNAEEVSAKPGVDIRKHEFKFVVSKLDVSLEHQLVTVVVDPNKTTRVWKTLLKLRDRLLEIRKQGLVQAWDIRLAMGNYDSRVAGWNKTMEEQEKAAEERARIAEEKKGTRSRFANFWHSFEDTGEAQRMSFFPKKQQTPIFQKWQLLKDLVRQVTLIPEHLIDDLAVMAEILRVMEVPQLPRIENSAHLGKDLTFNAVEAPKYMRLSDIETMASPMNQNTSPMNQNTSPGGLLLRLEEQDNRDPTFREERGGSGLEPMDRTDRAFEDLINAIPISIDLRESDGDSESQQGVQLVREGSDPTNADQLKLLSTDVSPSARSLLHPGTRNYSPPRLSIFSGTGSRFSDAVNDAGKNN</sequence>
<evidence type="ECO:0000256" key="1">
    <source>
        <dbReference type="SAM" id="MobiDB-lite"/>
    </source>
</evidence>
<feature type="region of interest" description="Disordered" evidence="1">
    <location>
        <begin position="482"/>
        <end position="502"/>
    </location>
</feature>
<comment type="caution">
    <text evidence="2">The sequence shown here is derived from an EMBL/GenBank/DDBJ whole genome shotgun (WGS) entry which is preliminary data.</text>
</comment>
<accession>A0A8H2E0Y3</accession>
<gene>
    <name evidence="2" type="ORF">EYR41_002620</name>
</gene>
<organism evidence="2 3">
    <name type="scientific">Orbilia oligospora</name>
    <name type="common">Nematode-trapping fungus</name>
    <name type="synonym">Arthrobotrys oligospora</name>
    <dbReference type="NCBI Taxonomy" id="2813651"/>
    <lineage>
        <taxon>Eukaryota</taxon>
        <taxon>Fungi</taxon>
        <taxon>Dikarya</taxon>
        <taxon>Ascomycota</taxon>
        <taxon>Pezizomycotina</taxon>
        <taxon>Orbiliomycetes</taxon>
        <taxon>Orbiliales</taxon>
        <taxon>Orbiliaceae</taxon>
        <taxon>Orbilia</taxon>
    </lineage>
</organism>
<proteinExistence type="predicted"/>
<name>A0A8H2E0Y3_ORBOL</name>
<evidence type="ECO:0000313" key="2">
    <source>
        <dbReference type="EMBL" id="TGJ70585.1"/>
    </source>
</evidence>
<feature type="region of interest" description="Disordered" evidence="1">
    <location>
        <begin position="522"/>
        <end position="597"/>
    </location>
</feature>
<protein>
    <submittedName>
        <fullName evidence="2">Uncharacterized protein</fullName>
    </submittedName>
</protein>
<dbReference type="EMBL" id="SOZJ01000002">
    <property type="protein sequence ID" value="TGJ70585.1"/>
    <property type="molecule type" value="Genomic_DNA"/>
</dbReference>